<dbReference type="EMBL" id="JABELV010000043">
    <property type="protein sequence ID" value="KAG7561923.1"/>
    <property type="molecule type" value="Genomic_DNA"/>
</dbReference>
<feature type="compositionally biased region" description="Polar residues" evidence="1">
    <location>
        <begin position="959"/>
        <end position="969"/>
    </location>
</feature>
<feature type="compositionally biased region" description="Low complexity" evidence="1">
    <location>
        <begin position="418"/>
        <end position="435"/>
    </location>
</feature>
<feature type="region of interest" description="Disordered" evidence="1">
    <location>
        <begin position="1620"/>
        <end position="1651"/>
    </location>
</feature>
<feature type="region of interest" description="Disordered" evidence="1">
    <location>
        <begin position="175"/>
        <end position="344"/>
    </location>
</feature>
<feature type="compositionally biased region" description="Basic and acidic residues" evidence="1">
    <location>
        <begin position="691"/>
        <end position="705"/>
    </location>
</feature>
<feature type="region of interest" description="Disordered" evidence="1">
    <location>
        <begin position="1317"/>
        <end position="1378"/>
    </location>
</feature>
<feature type="compositionally biased region" description="Polar residues" evidence="1">
    <location>
        <begin position="124"/>
        <end position="144"/>
    </location>
</feature>
<feature type="compositionally biased region" description="Low complexity" evidence="1">
    <location>
        <begin position="730"/>
        <end position="740"/>
    </location>
</feature>
<feature type="compositionally biased region" description="Acidic residues" evidence="1">
    <location>
        <begin position="920"/>
        <end position="943"/>
    </location>
</feature>
<evidence type="ECO:0000256" key="1">
    <source>
        <dbReference type="SAM" id="MobiDB-lite"/>
    </source>
</evidence>
<reference evidence="2" key="1">
    <citation type="submission" date="2020-04" db="EMBL/GenBank/DDBJ databases">
        <title>Analysis of mating type loci in Filobasidium floriforme.</title>
        <authorList>
            <person name="Nowrousian M."/>
        </authorList>
    </citation>
    <scope>NUCLEOTIDE SEQUENCE</scope>
    <source>
        <strain evidence="2">CBS 6242</strain>
    </source>
</reference>
<feature type="compositionally biased region" description="Acidic residues" evidence="1">
    <location>
        <begin position="335"/>
        <end position="344"/>
    </location>
</feature>
<feature type="compositionally biased region" description="Basic and acidic residues" evidence="1">
    <location>
        <begin position="1404"/>
        <end position="1433"/>
    </location>
</feature>
<keyword evidence="3" id="KW-1185">Reference proteome</keyword>
<evidence type="ECO:0000313" key="3">
    <source>
        <dbReference type="Proteomes" id="UP000812966"/>
    </source>
</evidence>
<feature type="region of interest" description="Disordered" evidence="1">
    <location>
        <begin position="1553"/>
        <end position="1588"/>
    </location>
</feature>
<feature type="region of interest" description="Disordered" evidence="1">
    <location>
        <begin position="1024"/>
        <end position="1125"/>
    </location>
</feature>
<sequence length="1651" mass="179039">MSALATLQTPTRNRARVGVHSNGQDDGYFTPTSAHISRFARGNGQVQVGIPFVLPSVKVRTTLLSDEAGLKSANTNDSKHKASNLNRAEEGQEKENDENQPHQHVYSRDEHQQHSAPASPLRQFWTSTSTNTQKPSSATKSTSRMGRRSITFPGTGVSLIENGYGLGREMYMEREETVAGGSPGRRKRINSDRSSSGSRPTQIGPGTVTRSPLRAIGINTNRPTFLDPPGTPTPTRSPTPFSQQQSRSIPQNTHSHTYNNNTDNHPQAQIQPQPNGLSLAPPTPSGGLRRKSKFVARMSLKSGLGGEKGSVQGQDRPRIDAGINDDDVMGGGADTELDGEGDDEVDSVERGVVRIGSWVTEAFGDDEDALVGASQGCSTAKGGSQREDPVGASQDVAAASQTIRKELTPPTTGSTGNSLRRSARLSAGRLSASASPRPEHGNDPFEISNDSFVSAASSSSTSKTKSKRVTGNGQQDLPLPSSAKPVTPKPAARRRKRSSDVAAVIAGSVGMTNESPNPRAKKNARKSVLVVEIPTYSARMVGSPMRGVVRTSGNSRSSTDPVTPQRPAPSKRSAPATDRPAGKDSRRSGKSGTDSPPASQGRSTGKGRKSLGAQFDSVQQGEDRRKTGPSKRRKGRKSLAPAHVVENLHAVMDHPLRPSSPSEDVLLLVGTEQSPTSHRRSRKSQSKTPRPGREASQRKGKRPESELETEAGSSPPMSRLDETRDRDQFDSVSEQVQVDQQDVRAERTLSPAPLRDDAPRSSSPAYPQFRDYSPPNEENWQSLDFSGFGEGVCDSSPPARMASSNPPKQRIEPHLMDFTQATASTPLRTPLSKRRISTPHHKPIASSPPENVEADCTGPHSEPVWEDVEEDAHEDCASEGEFMANDRDSSPEYQDAEDKTAQDQDVTNTVQADGDTTLPAEDESEEEEEQEQEEEAEGEEEEHSQEQIGGNDAHAQEAPITQRTANSEYVTIRTVVVKTEDNAAEADPEDRESLTHEEETEEIAASSEVAVARETFETVQVTQTIAIRPGEEPLATSARQADVRADPVLADQDQQGDGLVEDDAPRSEHDGSRSHQSDSEGPYDEPPHVEVERASPESRSEHDVDEETEISLETARGTESVQTGIDNDYTRAPIVISSQDPRAAALAAAILRKSRRYIEAEAAPPLEGTQQENKLKRRRSEYFVTAESAAALTPSELLREAEVELMDDESGYRRTKAYVEKTTIAQANDGSMAGSSWTRDDWSVLNRCYRRVKRASHQKGKAREGLGGDDIDVDEVIDAFVFKKGITQEELKGERWARADLVTRINKLHRNAQLRSADSFAESLSSTERGSITAEPGPLSPIMKKTRTSEASSRPTKVEIRREKDGSESSTGSGWWGSMSKTWKRIKSSVSLASMAQEEENDISSDREEEKESAEVFRSREKPEEQDRRDRPMAPKPRRALPGGLTSLPIDTPIHPAALRSSGLGSINSPYLDKVPRANPNAVASTSYRGIAPPSEMKQVGDRSVTTSTRLPLEGSASQRSAALQALFSSGAPSPHFPAIPAHLVKNVNVRPSPLSQSQNVKHSLDGRTSKQPIDIPRMDEETGTASPAVSELVTSFEEVAKRSRISAVSTEADVSLELGGQSGMRRVSSSDDFKRRSAMLSGSLSLGKKR</sequence>
<feature type="compositionally biased region" description="Basic and acidic residues" evidence="1">
    <location>
        <begin position="1085"/>
        <end position="1102"/>
    </location>
</feature>
<organism evidence="2 3">
    <name type="scientific">Filobasidium floriforme</name>
    <dbReference type="NCBI Taxonomy" id="5210"/>
    <lineage>
        <taxon>Eukaryota</taxon>
        <taxon>Fungi</taxon>
        <taxon>Dikarya</taxon>
        <taxon>Basidiomycota</taxon>
        <taxon>Agaricomycotina</taxon>
        <taxon>Tremellomycetes</taxon>
        <taxon>Filobasidiales</taxon>
        <taxon>Filobasidiaceae</taxon>
        <taxon>Filobasidium</taxon>
    </lineage>
</organism>
<protein>
    <submittedName>
        <fullName evidence="2">Uncharacterized protein</fullName>
    </submittedName>
</protein>
<feature type="compositionally biased region" description="Polar residues" evidence="1">
    <location>
        <begin position="249"/>
        <end position="276"/>
    </location>
</feature>
<feature type="compositionally biased region" description="Polar residues" evidence="1">
    <location>
        <begin position="590"/>
        <end position="603"/>
    </location>
</feature>
<proteinExistence type="predicted"/>
<evidence type="ECO:0000313" key="2">
    <source>
        <dbReference type="EMBL" id="KAG7561923.1"/>
    </source>
</evidence>
<gene>
    <name evidence="2" type="ORF">FFLO_02652</name>
</gene>
<comment type="caution">
    <text evidence="2">The sequence shown here is derived from an EMBL/GenBank/DDBJ whole genome shotgun (WGS) entry which is preliminary data.</text>
</comment>
<feature type="compositionally biased region" description="Basic and acidic residues" evidence="1">
    <location>
        <begin position="1063"/>
        <end position="1078"/>
    </location>
</feature>
<feature type="compositionally biased region" description="Basic and acidic residues" evidence="1">
    <location>
        <begin position="884"/>
        <end position="902"/>
    </location>
</feature>
<feature type="compositionally biased region" description="Polar residues" evidence="1">
    <location>
        <begin position="192"/>
        <end position="201"/>
    </location>
</feature>
<feature type="compositionally biased region" description="Basic and acidic residues" evidence="1">
    <location>
        <begin position="1356"/>
        <end position="1367"/>
    </location>
</feature>
<feature type="region of interest" description="Disordered" evidence="1">
    <location>
        <begin position="1485"/>
        <end position="1507"/>
    </location>
</feature>
<dbReference type="OrthoDB" id="2593150at2759"/>
<feature type="compositionally biased region" description="Basic residues" evidence="1">
    <location>
        <begin position="831"/>
        <end position="843"/>
    </location>
</feature>
<feature type="compositionally biased region" description="Basic residues" evidence="1">
    <location>
        <begin position="627"/>
        <end position="637"/>
    </location>
</feature>
<feature type="compositionally biased region" description="Low complexity" evidence="1">
    <location>
        <begin position="1368"/>
        <end position="1378"/>
    </location>
</feature>
<dbReference type="Proteomes" id="UP000812966">
    <property type="component" value="Unassembled WGS sequence"/>
</dbReference>
<feature type="compositionally biased region" description="Basic and acidic residues" evidence="1">
    <location>
        <begin position="719"/>
        <end position="729"/>
    </location>
</feature>
<feature type="compositionally biased region" description="Basic and acidic residues" evidence="1">
    <location>
        <begin position="87"/>
        <end position="113"/>
    </location>
</feature>
<feature type="compositionally biased region" description="Polar residues" evidence="1">
    <location>
        <begin position="551"/>
        <end position="562"/>
    </location>
</feature>
<feature type="region of interest" description="Disordered" evidence="1">
    <location>
        <begin position="70"/>
        <end position="158"/>
    </location>
</feature>
<feature type="compositionally biased region" description="Low complexity" evidence="1">
    <location>
        <begin position="454"/>
        <end position="463"/>
    </location>
</feature>
<feature type="compositionally biased region" description="Low complexity" evidence="1">
    <location>
        <begin position="238"/>
        <end position="248"/>
    </location>
</feature>
<name>A0A8K0JMA6_9TREE</name>
<feature type="region of interest" description="Disordered" evidence="1">
    <location>
        <begin position="372"/>
        <end position="1008"/>
    </location>
</feature>
<feature type="compositionally biased region" description="Acidic residues" evidence="1">
    <location>
        <begin position="864"/>
        <end position="873"/>
    </location>
</feature>
<feature type="region of interest" description="Disordered" evidence="1">
    <location>
        <begin position="1395"/>
        <end position="1449"/>
    </location>
</feature>
<accession>A0A8K0JMA6</accession>
<feature type="compositionally biased region" description="Polar residues" evidence="1">
    <location>
        <begin position="1"/>
        <end position="12"/>
    </location>
</feature>
<feature type="region of interest" description="Disordered" evidence="1">
    <location>
        <begin position="1"/>
        <end position="28"/>
    </location>
</feature>